<keyword evidence="14" id="KW-1185">Reference proteome</keyword>
<dbReference type="STRING" id="1754192.A0A1Y1XIF0"/>
<dbReference type="GO" id="GO:0005730">
    <property type="term" value="C:nucleolus"/>
    <property type="evidence" value="ECO:0007669"/>
    <property type="project" value="UniProtKB-SubCell"/>
</dbReference>
<dbReference type="AlphaFoldDB" id="A0A1Y1XIF0"/>
<dbReference type="GO" id="GO:0006364">
    <property type="term" value="P:rRNA processing"/>
    <property type="evidence" value="ECO:0007669"/>
    <property type="project" value="TreeGrafter"/>
</dbReference>
<keyword evidence="8" id="KW-0540">Nuclease</keyword>
<evidence type="ECO:0000256" key="12">
    <source>
        <dbReference type="ARBA" id="ARBA00046486"/>
    </source>
</evidence>
<evidence type="ECO:0000256" key="6">
    <source>
        <dbReference type="ARBA" id="ARBA00022553"/>
    </source>
</evidence>
<dbReference type="HAMAP" id="MF_00754">
    <property type="entry name" value="RNase_P_1"/>
    <property type="match status" value="1"/>
</dbReference>
<dbReference type="FunFam" id="2.30.30.210:FF:000001">
    <property type="entry name" value="Ribonuclease P protein subunit p29"/>
    <property type="match status" value="1"/>
</dbReference>
<dbReference type="Proteomes" id="UP000193944">
    <property type="component" value="Unassembled WGS sequence"/>
</dbReference>
<dbReference type="GO" id="GO:0033204">
    <property type="term" value="F:ribonuclease P RNA binding"/>
    <property type="evidence" value="ECO:0007669"/>
    <property type="project" value="InterPro"/>
</dbReference>
<dbReference type="EMBL" id="MCFG01000040">
    <property type="protein sequence ID" value="ORX85144.1"/>
    <property type="molecule type" value="Genomic_DNA"/>
</dbReference>
<dbReference type="Gene3D" id="2.30.30.210">
    <property type="entry name" value="Ribonuclease P/MRP, subunit p29"/>
    <property type="match status" value="1"/>
</dbReference>
<evidence type="ECO:0000256" key="9">
    <source>
        <dbReference type="ARBA" id="ARBA00022759"/>
    </source>
</evidence>
<accession>A0A1Y1XIF0</accession>
<dbReference type="InterPro" id="IPR036980">
    <property type="entry name" value="RNase_P/MRP_Rpp29_sf"/>
</dbReference>
<dbReference type="PANTHER" id="PTHR13348:SF0">
    <property type="entry name" value="RIBONUCLEASE P PROTEIN SUBUNIT P29"/>
    <property type="match status" value="1"/>
</dbReference>
<dbReference type="GO" id="GO:0004519">
    <property type="term" value="F:endonuclease activity"/>
    <property type="evidence" value="ECO:0007669"/>
    <property type="project" value="UniProtKB-KW"/>
</dbReference>
<evidence type="ECO:0000313" key="13">
    <source>
        <dbReference type="EMBL" id="ORX85144.1"/>
    </source>
</evidence>
<protein>
    <recommendedName>
        <fullName evidence="4">Ribonuclease P protein subunit p29</fullName>
    </recommendedName>
</protein>
<evidence type="ECO:0000256" key="2">
    <source>
        <dbReference type="ARBA" id="ARBA00004604"/>
    </source>
</evidence>
<dbReference type="OrthoDB" id="124041at2759"/>
<gene>
    <name evidence="13" type="ORF">BCR32DRAFT_290911</name>
</gene>
<dbReference type="SMART" id="SM00538">
    <property type="entry name" value="POP4"/>
    <property type="match status" value="1"/>
</dbReference>
<reference evidence="13 14" key="1">
    <citation type="submission" date="2016-08" db="EMBL/GenBank/DDBJ databases">
        <title>A Parts List for Fungal Cellulosomes Revealed by Comparative Genomics.</title>
        <authorList>
            <consortium name="DOE Joint Genome Institute"/>
            <person name="Haitjema C.H."/>
            <person name="Gilmore S.P."/>
            <person name="Henske J.K."/>
            <person name="Solomon K.V."/>
            <person name="De Groot R."/>
            <person name="Kuo A."/>
            <person name="Mondo S.J."/>
            <person name="Salamov A.A."/>
            <person name="Labutti K."/>
            <person name="Zhao Z."/>
            <person name="Chiniquy J."/>
            <person name="Barry K."/>
            <person name="Brewer H.M."/>
            <person name="Purvine S.O."/>
            <person name="Wright A.T."/>
            <person name="Boxma B."/>
            <person name="Van Alen T."/>
            <person name="Hackstein J.H."/>
            <person name="Baker S.E."/>
            <person name="Grigoriev I.V."/>
            <person name="O'Malley M.A."/>
        </authorList>
    </citation>
    <scope>NUCLEOTIDE SEQUENCE [LARGE SCALE GENOMIC DNA]</scope>
    <source>
        <strain evidence="13 14">S4</strain>
    </source>
</reference>
<keyword evidence="11" id="KW-0539">Nucleus</keyword>
<comment type="similarity">
    <text evidence="3">Belongs to the eukaryotic/archaeal RNase P protein component 1 family.</text>
</comment>
<dbReference type="InterPro" id="IPR002730">
    <property type="entry name" value="Rpp29/RNP1"/>
</dbReference>
<dbReference type="InterPro" id="IPR023538">
    <property type="entry name" value="RNP1"/>
</dbReference>
<keyword evidence="10" id="KW-0378">Hydrolase</keyword>
<keyword evidence="5" id="KW-0963">Cytoplasm</keyword>
<evidence type="ECO:0000256" key="5">
    <source>
        <dbReference type="ARBA" id="ARBA00022490"/>
    </source>
</evidence>
<evidence type="ECO:0000256" key="4">
    <source>
        <dbReference type="ARBA" id="ARBA00016225"/>
    </source>
</evidence>
<comment type="subcellular location">
    <subcellularLocation>
        <location evidence="2">Nucleus</location>
        <location evidence="2">Nucleolus</location>
    </subcellularLocation>
</comment>
<evidence type="ECO:0000256" key="11">
    <source>
        <dbReference type="ARBA" id="ARBA00023242"/>
    </source>
</evidence>
<evidence type="ECO:0000256" key="10">
    <source>
        <dbReference type="ARBA" id="ARBA00022801"/>
    </source>
</evidence>
<name>A0A1Y1XIF0_9FUNG</name>
<reference evidence="13 14" key="2">
    <citation type="submission" date="2016-08" db="EMBL/GenBank/DDBJ databases">
        <title>Pervasive Adenine N6-methylation of Active Genes in Fungi.</title>
        <authorList>
            <consortium name="DOE Joint Genome Institute"/>
            <person name="Mondo S.J."/>
            <person name="Dannebaum R.O."/>
            <person name="Kuo R.C."/>
            <person name="Labutti K."/>
            <person name="Haridas S."/>
            <person name="Kuo A."/>
            <person name="Salamov A."/>
            <person name="Ahrendt S.R."/>
            <person name="Lipzen A."/>
            <person name="Sullivan W."/>
            <person name="Andreopoulos W.B."/>
            <person name="Clum A."/>
            <person name="Lindquist E."/>
            <person name="Daum C."/>
            <person name="Ramamoorthy G.K."/>
            <person name="Gryganskyi A."/>
            <person name="Culley D."/>
            <person name="Magnuson J.K."/>
            <person name="James T.Y."/>
            <person name="O'Malley M.A."/>
            <person name="Stajich J.E."/>
            <person name="Spatafora J.W."/>
            <person name="Visel A."/>
            <person name="Grigoriev I.V."/>
        </authorList>
    </citation>
    <scope>NUCLEOTIDE SEQUENCE [LARGE SCALE GENOMIC DNA]</scope>
    <source>
        <strain evidence="13 14">S4</strain>
    </source>
</reference>
<keyword evidence="9" id="KW-0255">Endonuclease</keyword>
<keyword evidence="7" id="KW-0819">tRNA processing</keyword>
<comment type="function">
    <text evidence="1">Component of ribonuclease P, a ribonucleoprotein complex that generates mature tRNA molecules by cleaving their 5'-ends.</text>
</comment>
<proteinExistence type="inferred from homology"/>
<sequence>MDIDKKVKGITEKGLYSKLPENIKQDNKKYNVNKTDNNNNKEFLPGFVKTILKTPTTYSNNSATVSFTYNEQQAENVYDVKIEKKKQVPLENFPLSDQQKEQKTKEKRERKLLKRAGKKHLMSRRERKKSGMWEIPMEARKYNLYIPLHQLWVQYMKELLGEIPTSTNYSVIYAKLLKADFHGSIITVVQSKCPSYIGKSGIILKETENTFNIITKENRLLIIPKAHSVFTINYDKLLFKIYGDNFKVRSGERISKKFKIKSIVDL</sequence>
<dbReference type="GO" id="GO:0016787">
    <property type="term" value="F:hydrolase activity"/>
    <property type="evidence" value="ECO:0007669"/>
    <property type="project" value="UniProtKB-KW"/>
</dbReference>
<comment type="caution">
    <text evidence="13">The sequence shown here is derived from an EMBL/GenBank/DDBJ whole genome shotgun (WGS) entry which is preliminary data.</text>
</comment>
<dbReference type="InterPro" id="IPR016848">
    <property type="entry name" value="RNase_P/MRP_Rpp29-subunit"/>
</dbReference>
<comment type="subunit">
    <text evidence="12">Component of nuclear RNase P and RNase MRP ribonucleoproteins. RNase P consists of a catalytic RNA moiety and 10 different protein chains; POP1, POP4, POP5, POP7, RPP14, RPP21, RPP25, RPP30, RPP38 and RPP40. Within the RNase P complex, POP1, POP7 and RPP25 form the 'finger' subcomplex, POP5, RPP14, RPP40 and homodimeric RPP30 form the 'palm' subcomplex, and RPP21, POP4 and RPP38 form the 'wrist' subcomplex. All subunits of the RNase P complex interact with the catalytic RNA. Several subunits of RNase P are also part of the RNase MRP complex. RNase MRP consists of a catalytic RNA moiety and about 8 protein subunits; POP1, POP7, RPP25, RPP30, RPP38, RPP40 and possibly also POP4 and POP5.</text>
</comment>
<dbReference type="SUPFAM" id="SSF101744">
    <property type="entry name" value="Rof/RNase P subunit-like"/>
    <property type="match status" value="1"/>
</dbReference>
<dbReference type="GO" id="GO:0000172">
    <property type="term" value="C:ribonuclease MRP complex"/>
    <property type="evidence" value="ECO:0007669"/>
    <property type="project" value="InterPro"/>
</dbReference>
<evidence type="ECO:0000256" key="1">
    <source>
        <dbReference type="ARBA" id="ARBA00002435"/>
    </source>
</evidence>
<evidence type="ECO:0000256" key="7">
    <source>
        <dbReference type="ARBA" id="ARBA00022694"/>
    </source>
</evidence>
<dbReference type="Pfam" id="PF01868">
    <property type="entry name" value="RNase_P-MRP_p29"/>
    <property type="match status" value="1"/>
</dbReference>
<evidence type="ECO:0000256" key="8">
    <source>
        <dbReference type="ARBA" id="ARBA00022722"/>
    </source>
</evidence>
<dbReference type="GO" id="GO:0001682">
    <property type="term" value="P:tRNA 5'-leader removal"/>
    <property type="evidence" value="ECO:0007669"/>
    <property type="project" value="InterPro"/>
</dbReference>
<organism evidence="13 14">
    <name type="scientific">Anaeromyces robustus</name>
    <dbReference type="NCBI Taxonomy" id="1754192"/>
    <lineage>
        <taxon>Eukaryota</taxon>
        <taxon>Fungi</taxon>
        <taxon>Fungi incertae sedis</taxon>
        <taxon>Chytridiomycota</taxon>
        <taxon>Chytridiomycota incertae sedis</taxon>
        <taxon>Neocallimastigomycetes</taxon>
        <taxon>Neocallimastigales</taxon>
        <taxon>Neocallimastigaceae</taxon>
        <taxon>Anaeromyces</taxon>
    </lineage>
</organism>
<dbReference type="InterPro" id="IPR023534">
    <property type="entry name" value="Rof/RNase_P-like"/>
</dbReference>
<dbReference type="GO" id="GO:0030677">
    <property type="term" value="C:ribonuclease P complex"/>
    <property type="evidence" value="ECO:0007669"/>
    <property type="project" value="InterPro"/>
</dbReference>
<dbReference type="PANTHER" id="PTHR13348">
    <property type="entry name" value="RIBONUCLEASE P SUBUNIT P29"/>
    <property type="match status" value="1"/>
</dbReference>
<evidence type="ECO:0000256" key="3">
    <source>
        <dbReference type="ARBA" id="ARBA00006181"/>
    </source>
</evidence>
<keyword evidence="6" id="KW-0597">Phosphoprotein</keyword>
<evidence type="ECO:0000313" key="14">
    <source>
        <dbReference type="Proteomes" id="UP000193944"/>
    </source>
</evidence>